<dbReference type="GO" id="GO:0008168">
    <property type="term" value="F:methyltransferase activity"/>
    <property type="evidence" value="ECO:0007669"/>
    <property type="project" value="UniProtKB-KW"/>
</dbReference>
<dbReference type="CDD" id="cd02440">
    <property type="entry name" value="AdoMet_MTases"/>
    <property type="match status" value="1"/>
</dbReference>
<dbReference type="Proteomes" id="UP000065641">
    <property type="component" value="Chromosome"/>
</dbReference>
<dbReference type="RefSeq" id="WP_058020306.1">
    <property type="nucleotide sequence ID" value="NZ_CP013189.1"/>
</dbReference>
<dbReference type="Gene3D" id="3.40.50.150">
    <property type="entry name" value="Vaccinia Virus protein VP39"/>
    <property type="match status" value="1"/>
</dbReference>
<dbReference type="STRING" id="1249552.PS2015_74"/>
<feature type="domain" description="Methyltransferase regulatory" evidence="1">
    <location>
        <begin position="216"/>
        <end position="299"/>
    </location>
</feature>
<keyword evidence="3" id="KW-1185">Reference proteome</keyword>
<dbReference type="KEGG" id="pspi:PS2015_74"/>
<dbReference type="Pfam" id="PF10119">
    <property type="entry name" value="MethyTransf_Reg"/>
    <property type="match status" value="1"/>
</dbReference>
<dbReference type="GO" id="GO:0032259">
    <property type="term" value="P:methylation"/>
    <property type="evidence" value="ECO:0007669"/>
    <property type="project" value="UniProtKB-KW"/>
</dbReference>
<name>A0A0S2K9R2_9GAMM</name>
<evidence type="ECO:0000313" key="3">
    <source>
        <dbReference type="Proteomes" id="UP000065641"/>
    </source>
</evidence>
<dbReference type="InterPro" id="IPR018773">
    <property type="entry name" value="MeTrfase_reg_dom_prd"/>
</dbReference>
<sequence length="511" mass="57635">MSDWTAGYVADIGYTFGYYHELNPLRVKLAFANQGLIAPPCVTACELGFGQGLSVAEHASASLVSWHGTDFNPAQAANAQELTSVAGVRARLYDESFSEFADRADLPEFDYIGLHGIWSWVSDDNRQCIVDFIRRKLKAGGVLYISYNTLPGWAAFAPMRHLMTEHAEVVGSEGSGIVGRIEGALEFAEKLLEVNPSYVRVNQQVPERVKKLKDQNRHYLAHEYFNRDWHPMHFATLADWLSETKLNFACSANYLDHIDPINLTSEQQKFLSDIPDIMFRESVRDFMTNQQFRKDYWVKGPRRLSELERLELLRAQRVILATPRSDVPLKVTGSLGAADMTESIYKPILDALANYKIRSVGEIEQAVAGQKVNFPQLVQAIMILIGAQHVFPVNDDEVIGKVKKQTEALNRHLIQKARSSSDVSYLASPVTGGGHVVSRFQQLFMIDMIRGRKEPDEWANFAWEVLSLQGQKILKEGKVIESPEDNLIELKQQARDFSEKHLAVLKALKIL</sequence>
<protein>
    <submittedName>
        <fullName evidence="2">Methyltransferase regulatory domain-containing protein</fullName>
    </submittedName>
</protein>
<accession>A0A0S2K9R2</accession>
<organism evidence="2 3">
    <name type="scientific">Pseudohongiella spirulinae</name>
    <dbReference type="NCBI Taxonomy" id="1249552"/>
    <lineage>
        <taxon>Bacteria</taxon>
        <taxon>Pseudomonadati</taxon>
        <taxon>Pseudomonadota</taxon>
        <taxon>Gammaproteobacteria</taxon>
        <taxon>Pseudomonadales</taxon>
        <taxon>Pseudohongiellaceae</taxon>
        <taxon>Pseudohongiella</taxon>
    </lineage>
</organism>
<keyword evidence="2" id="KW-0489">Methyltransferase</keyword>
<gene>
    <name evidence="2" type="ORF">PS2015_74</name>
</gene>
<dbReference type="InterPro" id="IPR029063">
    <property type="entry name" value="SAM-dependent_MTases_sf"/>
</dbReference>
<dbReference type="AlphaFoldDB" id="A0A0S2K9R2"/>
<dbReference type="PATRIC" id="fig|1249552.3.peg.75"/>
<dbReference type="OrthoDB" id="323463at2"/>
<dbReference type="SUPFAM" id="SSF53335">
    <property type="entry name" value="S-adenosyl-L-methionine-dependent methyltransferases"/>
    <property type="match status" value="1"/>
</dbReference>
<evidence type="ECO:0000259" key="1">
    <source>
        <dbReference type="Pfam" id="PF10119"/>
    </source>
</evidence>
<dbReference type="EMBL" id="CP013189">
    <property type="protein sequence ID" value="ALO44772.1"/>
    <property type="molecule type" value="Genomic_DNA"/>
</dbReference>
<evidence type="ECO:0000313" key="2">
    <source>
        <dbReference type="EMBL" id="ALO44772.1"/>
    </source>
</evidence>
<reference evidence="2 3" key="1">
    <citation type="submission" date="2015-11" db="EMBL/GenBank/DDBJ databases">
        <authorList>
            <person name="Zhang Y."/>
            <person name="Guo Z."/>
        </authorList>
    </citation>
    <scope>NUCLEOTIDE SEQUENCE [LARGE SCALE GENOMIC DNA]</scope>
    <source>
        <strain evidence="2 3">KCTC 32221</strain>
    </source>
</reference>
<keyword evidence="2" id="KW-0808">Transferase</keyword>
<proteinExistence type="predicted"/>